<dbReference type="SMART" id="SM00028">
    <property type="entry name" value="TPR"/>
    <property type="match status" value="5"/>
</dbReference>
<dbReference type="Pfam" id="PF13432">
    <property type="entry name" value="TPR_16"/>
    <property type="match status" value="2"/>
</dbReference>
<evidence type="ECO:0000256" key="1">
    <source>
        <dbReference type="SAM" id="SignalP"/>
    </source>
</evidence>
<evidence type="ECO:0000313" key="3">
    <source>
        <dbReference type="Proteomes" id="UP001427805"/>
    </source>
</evidence>
<proteinExistence type="predicted"/>
<dbReference type="Gene3D" id="1.25.40.10">
    <property type="entry name" value="Tetratricopeptide repeat domain"/>
    <property type="match status" value="2"/>
</dbReference>
<dbReference type="Proteomes" id="UP001427805">
    <property type="component" value="Unassembled WGS sequence"/>
</dbReference>
<gene>
    <name evidence="2" type="ORF">TPR58_19720</name>
</gene>
<feature type="signal peptide" evidence="1">
    <location>
        <begin position="1"/>
        <end position="20"/>
    </location>
</feature>
<feature type="chain" id="PRO_5047142893" evidence="1">
    <location>
        <begin position="21"/>
        <end position="251"/>
    </location>
</feature>
<accession>A0ABV0BED4</accession>
<dbReference type="EMBL" id="JBDIZK010000013">
    <property type="protein sequence ID" value="MEN3749413.1"/>
    <property type="molecule type" value="Genomic_DNA"/>
</dbReference>
<organism evidence="2 3">
    <name type="scientific">Sphingomonas rustica</name>
    <dbReference type="NCBI Taxonomy" id="3103142"/>
    <lineage>
        <taxon>Bacteria</taxon>
        <taxon>Pseudomonadati</taxon>
        <taxon>Pseudomonadota</taxon>
        <taxon>Alphaproteobacteria</taxon>
        <taxon>Sphingomonadales</taxon>
        <taxon>Sphingomonadaceae</taxon>
        <taxon>Sphingomonas</taxon>
    </lineage>
</organism>
<name>A0ABV0BED4_9SPHN</name>
<dbReference type="RefSeq" id="WP_346248457.1">
    <property type="nucleotide sequence ID" value="NZ_JBDIZK010000013.1"/>
</dbReference>
<reference evidence="2 3" key="1">
    <citation type="submission" date="2024-05" db="EMBL/GenBank/DDBJ databases">
        <title>Sphingomonas sp. HF-S3 16S ribosomal RNA gene Genome sequencing and assembly.</title>
        <authorList>
            <person name="Lee H."/>
        </authorList>
    </citation>
    <scope>NUCLEOTIDE SEQUENCE [LARGE SCALE GENOMIC DNA]</scope>
    <source>
        <strain evidence="2 3">HF-S3</strain>
    </source>
</reference>
<sequence length="251" mass="26348">MLATLFLMAAVPAQSAPAPAATDLDARLDKCIDATAADPVAGEKEAAKWRTEGGGYRARVCLGVAYANQERWESSAGALEEAAREAETVKEPRVASYWAQAGNAWLGAGKADKARSALDAALASGSLTGLALGEAYLDRARARVALGDNDGARSDLDRALTDAAEDPLAWLLSATLARRMNDQQLAKKHIEEALRRSPEDASVQLEAGNVAALMRDEPGARAAWARAIELAPGSPQANAARVALEQFGAEQ</sequence>
<keyword evidence="1" id="KW-0732">Signal</keyword>
<dbReference type="InterPro" id="IPR019734">
    <property type="entry name" value="TPR_rpt"/>
</dbReference>
<keyword evidence="3" id="KW-1185">Reference proteome</keyword>
<dbReference type="InterPro" id="IPR011990">
    <property type="entry name" value="TPR-like_helical_dom_sf"/>
</dbReference>
<comment type="caution">
    <text evidence="2">The sequence shown here is derived from an EMBL/GenBank/DDBJ whole genome shotgun (WGS) entry which is preliminary data.</text>
</comment>
<protein>
    <submittedName>
        <fullName evidence="2">Tetratricopeptide repeat protein</fullName>
    </submittedName>
</protein>
<evidence type="ECO:0000313" key="2">
    <source>
        <dbReference type="EMBL" id="MEN3749413.1"/>
    </source>
</evidence>
<dbReference type="SUPFAM" id="SSF48452">
    <property type="entry name" value="TPR-like"/>
    <property type="match status" value="1"/>
</dbReference>